<organism evidence="2">
    <name type="scientific">marine sediment metagenome</name>
    <dbReference type="NCBI Taxonomy" id="412755"/>
    <lineage>
        <taxon>unclassified sequences</taxon>
        <taxon>metagenomes</taxon>
        <taxon>ecological metagenomes</taxon>
    </lineage>
</organism>
<name>A0A0F9I957_9ZZZZ</name>
<sequence>MNKDILQIKLTKHKPHKTYAVNMKVDEHIKQLCKFLRKHKDKKLEVIINGKGVKFDSVAGRKRFAAGFEHAFRVIEKYVKEYVDETRNEIRVLNSKITSAQQEATRLKQELRETNQRYITKCTVMDIRTAAWKDRVTELEDDREILKEEIERLRKT</sequence>
<protein>
    <submittedName>
        <fullName evidence="2">Uncharacterized protein</fullName>
    </submittedName>
</protein>
<proteinExistence type="predicted"/>
<comment type="caution">
    <text evidence="2">The sequence shown here is derived from an EMBL/GenBank/DDBJ whole genome shotgun (WGS) entry which is preliminary data.</text>
</comment>
<keyword evidence="1" id="KW-0175">Coiled coil</keyword>
<reference evidence="2" key="1">
    <citation type="journal article" date="2015" name="Nature">
        <title>Complex archaea that bridge the gap between prokaryotes and eukaryotes.</title>
        <authorList>
            <person name="Spang A."/>
            <person name="Saw J.H."/>
            <person name="Jorgensen S.L."/>
            <person name="Zaremba-Niedzwiedzka K."/>
            <person name="Martijn J."/>
            <person name="Lind A.E."/>
            <person name="van Eijk R."/>
            <person name="Schleper C."/>
            <person name="Guy L."/>
            <person name="Ettema T.J."/>
        </authorList>
    </citation>
    <scope>NUCLEOTIDE SEQUENCE</scope>
</reference>
<accession>A0A0F9I957</accession>
<evidence type="ECO:0000256" key="1">
    <source>
        <dbReference type="SAM" id="Coils"/>
    </source>
</evidence>
<dbReference type="EMBL" id="LAZR01020031">
    <property type="protein sequence ID" value="KKL90340.1"/>
    <property type="molecule type" value="Genomic_DNA"/>
</dbReference>
<feature type="coiled-coil region" evidence="1">
    <location>
        <begin position="83"/>
        <end position="156"/>
    </location>
</feature>
<evidence type="ECO:0000313" key="2">
    <source>
        <dbReference type="EMBL" id="KKL90340.1"/>
    </source>
</evidence>
<dbReference type="AlphaFoldDB" id="A0A0F9I957"/>
<gene>
    <name evidence="2" type="ORF">LCGC14_1905640</name>
</gene>